<dbReference type="Gene3D" id="2.40.70.10">
    <property type="entry name" value="Acid Proteases"/>
    <property type="match status" value="1"/>
</dbReference>
<name>A0ABQ5EHT1_9ASTR</name>
<dbReference type="InterPro" id="IPR005162">
    <property type="entry name" value="Retrotrans_gag_dom"/>
</dbReference>
<protein>
    <submittedName>
        <fullName evidence="2">MAK10-like protein</fullName>
    </submittedName>
</protein>
<dbReference type="EMBL" id="BQNB010016324">
    <property type="protein sequence ID" value="GJT50476.1"/>
    <property type="molecule type" value="Genomic_DNA"/>
</dbReference>
<organism evidence="2 3">
    <name type="scientific">Tanacetum coccineum</name>
    <dbReference type="NCBI Taxonomy" id="301880"/>
    <lineage>
        <taxon>Eukaryota</taxon>
        <taxon>Viridiplantae</taxon>
        <taxon>Streptophyta</taxon>
        <taxon>Embryophyta</taxon>
        <taxon>Tracheophyta</taxon>
        <taxon>Spermatophyta</taxon>
        <taxon>Magnoliopsida</taxon>
        <taxon>eudicotyledons</taxon>
        <taxon>Gunneridae</taxon>
        <taxon>Pentapetalae</taxon>
        <taxon>asterids</taxon>
        <taxon>campanulids</taxon>
        <taxon>Asterales</taxon>
        <taxon>Asteraceae</taxon>
        <taxon>Asteroideae</taxon>
        <taxon>Anthemideae</taxon>
        <taxon>Anthemidinae</taxon>
        <taxon>Tanacetum</taxon>
    </lineage>
</organism>
<evidence type="ECO:0000313" key="2">
    <source>
        <dbReference type="EMBL" id="GJT50476.1"/>
    </source>
</evidence>
<reference evidence="2" key="2">
    <citation type="submission" date="2022-01" db="EMBL/GenBank/DDBJ databases">
        <authorList>
            <person name="Yamashiro T."/>
            <person name="Shiraishi A."/>
            <person name="Satake H."/>
            <person name="Nakayama K."/>
        </authorList>
    </citation>
    <scope>NUCLEOTIDE SEQUENCE</scope>
</reference>
<feature type="domain" description="Retrotransposon gag" evidence="1">
    <location>
        <begin position="38"/>
        <end position="87"/>
    </location>
</feature>
<sequence>MLVPQTSFRGSELNLKDFLKFVDSIDLNVKTRERTRLRLFQFSLRDQASNWLERLPAGSISTWEDLTTRFLTRFFPPGRTFKLQNDILITPRRTIDQACVVASYMDKNDKESWALLEDLALYDNESWNDPRDFAKPVNAISMPHDVPSASDRRLIELNNQVQHMMKAHLAQLKPVQVNKIASSLKDSKPFDTLADLGSCVNLLPLKLFKELKVGLLKETDDVLGLADGTKSCLIRIVRNVEVHVQKLKLFEDFHVVEMEREPTCPLLVGIGFLATANAVIDCKKAKLRLGSIPINLKGNIWESEDVIENRIDWNRPPKGGDGAWHIRIELINPDGEKFDRLF</sequence>
<evidence type="ECO:0000259" key="1">
    <source>
        <dbReference type="Pfam" id="PF03732"/>
    </source>
</evidence>
<reference evidence="2" key="1">
    <citation type="journal article" date="2022" name="Int. J. Mol. Sci.">
        <title>Draft Genome of Tanacetum Coccineum: Genomic Comparison of Closely Related Tanacetum-Family Plants.</title>
        <authorList>
            <person name="Yamashiro T."/>
            <person name="Shiraishi A."/>
            <person name="Nakayama K."/>
            <person name="Satake H."/>
        </authorList>
    </citation>
    <scope>NUCLEOTIDE SEQUENCE</scope>
</reference>
<gene>
    <name evidence="2" type="ORF">Tco_0976633</name>
</gene>
<dbReference type="InterPro" id="IPR021109">
    <property type="entry name" value="Peptidase_aspartic_dom_sf"/>
</dbReference>
<dbReference type="Proteomes" id="UP001151760">
    <property type="component" value="Unassembled WGS sequence"/>
</dbReference>
<dbReference type="PANTHER" id="PTHR33067:SF35">
    <property type="entry name" value="ASPARTIC PEPTIDASE DDI1-TYPE DOMAIN-CONTAINING PROTEIN"/>
    <property type="match status" value="1"/>
</dbReference>
<dbReference type="PANTHER" id="PTHR33067">
    <property type="entry name" value="RNA-DIRECTED DNA POLYMERASE-RELATED"/>
    <property type="match status" value="1"/>
</dbReference>
<evidence type="ECO:0000313" key="3">
    <source>
        <dbReference type="Proteomes" id="UP001151760"/>
    </source>
</evidence>
<comment type="caution">
    <text evidence="2">The sequence shown here is derived from an EMBL/GenBank/DDBJ whole genome shotgun (WGS) entry which is preliminary data.</text>
</comment>
<accession>A0ABQ5EHT1</accession>
<keyword evidence="3" id="KW-1185">Reference proteome</keyword>
<proteinExistence type="predicted"/>
<dbReference type="CDD" id="cd00303">
    <property type="entry name" value="retropepsin_like"/>
    <property type="match status" value="1"/>
</dbReference>
<dbReference type="Pfam" id="PF03732">
    <property type="entry name" value="Retrotrans_gag"/>
    <property type="match status" value="1"/>
</dbReference>